<protein>
    <recommendedName>
        <fullName evidence="4">Retrotransposon gag domain-containing protein</fullName>
    </recommendedName>
</protein>
<sequence length="302" mass="33257">MNPQIQVRSFFLAKALPLPSLISSPTDLSIGVPTTDTTPGSLSFLGASLLQEGPRLSSNQNSYSLPEQPITSHGRARQLRFLGSRQPGSNRIAEHPETSAPMGCPSTAQAHANGDPYGERQKPDRGSEPLAAARDNSDRDRGEAEDVRRNATFVFDRLGRPGIYQRIGRERSMDKPTESHDRRIDHFQRQLDQLVGQQYGMEQVGTVDPPFTPVVMVSPYPAKFKMPSVTSYDGSTDADEHLENYQAHMLIQNANEAALCKSFCLTLTGAARQWYRRLAPGSIGCFKQLADSFATAFLCSKT</sequence>
<comment type="caution">
    <text evidence="2">The sequence shown here is derived from an EMBL/GenBank/DDBJ whole genome shotgun (WGS) entry which is preliminary data.</text>
</comment>
<dbReference type="AlphaFoldDB" id="A0AA88CRZ2"/>
<reference evidence="2" key="1">
    <citation type="submission" date="2023-07" db="EMBL/GenBank/DDBJ databases">
        <title>draft genome sequence of fig (Ficus carica).</title>
        <authorList>
            <person name="Takahashi T."/>
            <person name="Nishimura K."/>
        </authorList>
    </citation>
    <scope>NUCLEOTIDE SEQUENCE</scope>
</reference>
<evidence type="ECO:0000313" key="3">
    <source>
        <dbReference type="Proteomes" id="UP001187192"/>
    </source>
</evidence>
<proteinExistence type="predicted"/>
<evidence type="ECO:0000256" key="1">
    <source>
        <dbReference type="SAM" id="MobiDB-lite"/>
    </source>
</evidence>
<accession>A0AA88CRZ2</accession>
<feature type="region of interest" description="Disordered" evidence="1">
    <location>
        <begin position="85"/>
        <end position="145"/>
    </location>
</feature>
<feature type="compositionally biased region" description="Basic and acidic residues" evidence="1">
    <location>
        <begin position="135"/>
        <end position="145"/>
    </location>
</feature>
<evidence type="ECO:0000313" key="2">
    <source>
        <dbReference type="EMBL" id="GMN27162.1"/>
    </source>
</evidence>
<keyword evidence="3" id="KW-1185">Reference proteome</keyword>
<gene>
    <name evidence="2" type="ORF">TIFTF001_040985</name>
</gene>
<dbReference type="PANTHER" id="PTHR33223">
    <property type="entry name" value="CCHC-TYPE DOMAIN-CONTAINING PROTEIN"/>
    <property type="match status" value="1"/>
</dbReference>
<dbReference type="PANTHER" id="PTHR33223:SF10">
    <property type="entry name" value="AMINOTRANSFERASE-LIKE PLANT MOBILE DOMAIN-CONTAINING PROTEIN"/>
    <property type="match status" value="1"/>
</dbReference>
<organism evidence="2 3">
    <name type="scientific">Ficus carica</name>
    <name type="common">Common fig</name>
    <dbReference type="NCBI Taxonomy" id="3494"/>
    <lineage>
        <taxon>Eukaryota</taxon>
        <taxon>Viridiplantae</taxon>
        <taxon>Streptophyta</taxon>
        <taxon>Embryophyta</taxon>
        <taxon>Tracheophyta</taxon>
        <taxon>Spermatophyta</taxon>
        <taxon>Magnoliopsida</taxon>
        <taxon>eudicotyledons</taxon>
        <taxon>Gunneridae</taxon>
        <taxon>Pentapetalae</taxon>
        <taxon>rosids</taxon>
        <taxon>fabids</taxon>
        <taxon>Rosales</taxon>
        <taxon>Moraceae</taxon>
        <taxon>Ficeae</taxon>
        <taxon>Ficus</taxon>
    </lineage>
</organism>
<feature type="compositionally biased region" description="Basic and acidic residues" evidence="1">
    <location>
        <begin position="117"/>
        <end position="127"/>
    </location>
</feature>
<evidence type="ECO:0008006" key="4">
    <source>
        <dbReference type="Google" id="ProtNLM"/>
    </source>
</evidence>
<name>A0AA88CRZ2_FICCA</name>
<dbReference type="EMBL" id="BTGU01001653">
    <property type="protein sequence ID" value="GMN27162.1"/>
    <property type="molecule type" value="Genomic_DNA"/>
</dbReference>
<dbReference type="Proteomes" id="UP001187192">
    <property type="component" value="Unassembled WGS sequence"/>
</dbReference>